<reference evidence="2 3" key="1">
    <citation type="submission" date="2016-09" db="EMBL/GenBank/DDBJ databases">
        <title>Couchioplanes caeruleus draft genome sequence.</title>
        <authorList>
            <person name="Sheehan J."/>
            <person name="Caffrey P."/>
        </authorList>
    </citation>
    <scope>NUCLEOTIDE SEQUENCE [LARGE SCALE GENOMIC DNA]</scope>
    <source>
        <strain evidence="2 3">DSM 43634</strain>
    </source>
</reference>
<feature type="transmembrane region" description="Helical" evidence="1">
    <location>
        <begin position="16"/>
        <end position="36"/>
    </location>
</feature>
<dbReference type="EMBL" id="MEIA01000139">
    <property type="protein sequence ID" value="OJF13686.1"/>
    <property type="molecule type" value="Genomic_DNA"/>
</dbReference>
<name>A0A1K0GMV2_9ACTN</name>
<protein>
    <submittedName>
        <fullName evidence="2">Uncharacterized protein</fullName>
    </submittedName>
</protein>
<evidence type="ECO:0000256" key="1">
    <source>
        <dbReference type="SAM" id="Phobius"/>
    </source>
</evidence>
<organism evidence="2 3">
    <name type="scientific">Couchioplanes caeruleus subsp. caeruleus</name>
    <dbReference type="NCBI Taxonomy" id="56427"/>
    <lineage>
        <taxon>Bacteria</taxon>
        <taxon>Bacillati</taxon>
        <taxon>Actinomycetota</taxon>
        <taxon>Actinomycetes</taxon>
        <taxon>Micromonosporales</taxon>
        <taxon>Micromonosporaceae</taxon>
        <taxon>Couchioplanes</taxon>
    </lineage>
</organism>
<evidence type="ECO:0000313" key="3">
    <source>
        <dbReference type="Proteomes" id="UP000182486"/>
    </source>
</evidence>
<gene>
    <name evidence="2" type="ORF">BG844_13885</name>
</gene>
<dbReference type="Proteomes" id="UP000182486">
    <property type="component" value="Unassembled WGS sequence"/>
</dbReference>
<evidence type="ECO:0000313" key="2">
    <source>
        <dbReference type="EMBL" id="OJF13686.1"/>
    </source>
</evidence>
<keyword evidence="1" id="KW-1133">Transmembrane helix</keyword>
<keyword evidence="1" id="KW-0812">Transmembrane</keyword>
<accession>A0A1K0GMV2</accession>
<dbReference type="RefSeq" id="WP_071805747.1">
    <property type="nucleotide sequence ID" value="NZ_MEIA01000139.1"/>
</dbReference>
<proteinExistence type="predicted"/>
<comment type="caution">
    <text evidence="2">The sequence shown here is derived from an EMBL/GenBank/DDBJ whole genome shotgun (WGS) entry which is preliminary data.</text>
</comment>
<sequence length="63" mass="7097">MTEVVREALRYTDLAIFGYFIALNSSYLVLIALAGLEFGRHLRRIPFAGADDVPQPRGPCRCR</sequence>
<dbReference type="AlphaFoldDB" id="A0A1K0GMV2"/>
<keyword evidence="3" id="KW-1185">Reference proteome</keyword>
<keyword evidence="1" id="KW-0472">Membrane</keyword>